<dbReference type="KEGG" id="amd:AMED_5509"/>
<dbReference type="Proteomes" id="UP000000328">
    <property type="component" value="Chromosome"/>
</dbReference>
<reference evidence="1 2" key="1">
    <citation type="journal article" date="2010" name="Cell Res.">
        <title>Complete genome sequence of the rifamycin SV-producing Amycolatopsis mediterranei U32 revealed its genetic characteristics in phylogeny and metabolism.</title>
        <authorList>
            <person name="Zhao W."/>
            <person name="Zhong Y."/>
            <person name="Yuan H."/>
            <person name="Wang J."/>
            <person name="Zheng H."/>
            <person name="Wang Y."/>
            <person name="Cen X."/>
            <person name="Xu F."/>
            <person name="Bai J."/>
            <person name="Han X."/>
            <person name="Lu G."/>
            <person name="Zhu Y."/>
            <person name="Shao Z."/>
            <person name="Yan H."/>
            <person name="Li C."/>
            <person name="Peng N."/>
            <person name="Zhang Z."/>
            <person name="Zhang Y."/>
            <person name="Lin W."/>
            <person name="Fan Y."/>
            <person name="Qin Z."/>
            <person name="Hu Y."/>
            <person name="Zhu B."/>
            <person name="Wang S."/>
            <person name="Ding X."/>
            <person name="Zhao G.P."/>
        </authorList>
    </citation>
    <scope>NUCLEOTIDE SEQUENCE [LARGE SCALE GENOMIC DNA]</scope>
    <source>
        <strain evidence="2">U-32</strain>
    </source>
</reference>
<proteinExistence type="predicted"/>
<name>A0A0H3DAI7_AMYMU</name>
<dbReference type="HOGENOM" id="CLU_2520325_0_0_11"/>
<dbReference type="AlphaFoldDB" id="A0A0H3DAI7"/>
<dbReference type="EMBL" id="CP002000">
    <property type="protein sequence ID" value="ADJ47267.1"/>
    <property type="molecule type" value="Genomic_DNA"/>
</dbReference>
<dbReference type="GeneID" id="92873215"/>
<sequence length="84" mass="8632">MFRSSDLYFLLCEAGGGEPAVGGEAPVKAILATDQAAEAAGITLAGERRLHGGASLPISGLTDAVPALNPTERRKGKTVIRVRS</sequence>
<organism evidence="1 2">
    <name type="scientific">Amycolatopsis mediterranei (strain U-32)</name>
    <dbReference type="NCBI Taxonomy" id="749927"/>
    <lineage>
        <taxon>Bacteria</taxon>
        <taxon>Bacillati</taxon>
        <taxon>Actinomycetota</taxon>
        <taxon>Actinomycetes</taxon>
        <taxon>Pseudonocardiales</taxon>
        <taxon>Pseudonocardiaceae</taxon>
        <taxon>Amycolatopsis</taxon>
    </lineage>
</organism>
<gene>
    <name evidence="1" type="ordered locus">AMED_5509</name>
</gene>
<dbReference type="PATRIC" id="fig|749927.5.peg.5714"/>
<evidence type="ECO:0000313" key="2">
    <source>
        <dbReference type="Proteomes" id="UP000000328"/>
    </source>
</evidence>
<accession>A0A0H3DAI7</accession>
<protein>
    <submittedName>
        <fullName evidence="1">Uncharacterized protein</fullName>
    </submittedName>
</protein>
<dbReference type="RefSeq" id="WP_013227327.1">
    <property type="nucleotide sequence ID" value="NC_014318.1"/>
</dbReference>
<evidence type="ECO:0000313" key="1">
    <source>
        <dbReference type="EMBL" id="ADJ47267.1"/>
    </source>
</evidence>